<sequence>MGEVIRKMKELARDDPCIDEVKEIVRKVVKEWKLRCIALIGSLAREGP</sequence>
<evidence type="ECO:0000313" key="1">
    <source>
        <dbReference type="EMBL" id="UXD22616.1"/>
    </source>
</evidence>
<accession>A0A977KCR9</accession>
<protein>
    <submittedName>
        <fullName evidence="1">Uncharacterized protein</fullName>
    </submittedName>
</protein>
<evidence type="ECO:0000313" key="2">
    <source>
        <dbReference type="Proteomes" id="UP001063698"/>
    </source>
</evidence>
<keyword evidence="2" id="KW-1185">Reference proteome</keyword>
<dbReference type="Proteomes" id="UP001063698">
    <property type="component" value="Chromosome"/>
</dbReference>
<name>A0A977KCR9_9CREN</name>
<dbReference type="KEGG" id="ipc:IPA_06725"/>
<organism evidence="1 2">
    <name type="scientific">Ignicoccus pacificus DSM 13166</name>
    <dbReference type="NCBI Taxonomy" id="940294"/>
    <lineage>
        <taxon>Archaea</taxon>
        <taxon>Thermoproteota</taxon>
        <taxon>Thermoprotei</taxon>
        <taxon>Desulfurococcales</taxon>
        <taxon>Desulfurococcaceae</taxon>
        <taxon>Ignicoccus</taxon>
    </lineage>
</organism>
<reference evidence="1" key="1">
    <citation type="submission" date="2013-11" db="EMBL/GenBank/DDBJ databases">
        <title>Comparative genomics of Ignicoccus.</title>
        <authorList>
            <person name="Podar M."/>
        </authorList>
    </citation>
    <scope>NUCLEOTIDE SEQUENCE</scope>
    <source>
        <strain evidence="1">DSM 13166</strain>
    </source>
</reference>
<gene>
    <name evidence="1" type="ORF">IPA_06725</name>
</gene>
<proteinExistence type="predicted"/>
<dbReference type="EMBL" id="CP006868">
    <property type="protein sequence ID" value="UXD22616.1"/>
    <property type="molecule type" value="Genomic_DNA"/>
</dbReference>
<dbReference type="AlphaFoldDB" id="A0A977KCR9"/>